<reference evidence="1" key="1">
    <citation type="submission" date="2023-01" db="EMBL/GenBank/DDBJ databases">
        <title>Genome assembly of the deep-sea coral Lophelia pertusa.</title>
        <authorList>
            <person name="Herrera S."/>
            <person name="Cordes E."/>
        </authorList>
    </citation>
    <scope>NUCLEOTIDE SEQUENCE</scope>
    <source>
        <strain evidence="1">USNM1676648</strain>
        <tissue evidence="1">Polyp</tissue>
    </source>
</reference>
<proteinExistence type="predicted"/>
<accession>A0A9X0DAN3</accession>
<dbReference type="AlphaFoldDB" id="A0A9X0DAN3"/>
<dbReference type="EMBL" id="MU825400">
    <property type="protein sequence ID" value="KAJ7392726.1"/>
    <property type="molecule type" value="Genomic_DNA"/>
</dbReference>
<sequence length="136" mass="15124">MKAMITDSAVDVAVKQFSGGTVNSFSDHLLSCVGKHSWRVRISVLKHDALVNPSGHGSLRIKCQPSSPLHLSNFTNCMNNDIIGIFNLDCDNKTLVMYNQRTEEFDTWGRLQGEVRPMFEMYCVGDAGFLALLVDV</sequence>
<evidence type="ECO:0000313" key="1">
    <source>
        <dbReference type="EMBL" id="KAJ7392726.1"/>
    </source>
</evidence>
<gene>
    <name evidence="1" type="ORF">OS493_010379</name>
</gene>
<name>A0A9X0DAN3_9CNID</name>
<comment type="caution">
    <text evidence="1">The sequence shown here is derived from an EMBL/GenBank/DDBJ whole genome shotgun (WGS) entry which is preliminary data.</text>
</comment>
<organism evidence="1 2">
    <name type="scientific">Desmophyllum pertusum</name>
    <dbReference type="NCBI Taxonomy" id="174260"/>
    <lineage>
        <taxon>Eukaryota</taxon>
        <taxon>Metazoa</taxon>
        <taxon>Cnidaria</taxon>
        <taxon>Anthozoa</taxon>
        <taxon>Hexacorallia</taxon>
        <taxon>Scleractinia</taxon>
        <taxon>Caryophylliina</taxon>
        <taxon>Caryophylliidae</taxon>
        <taxon>Desmophyllum</taxon>
    </lineage>
</organism>
<dbReference type="Proteomes" id="UP001163046">
    <property type="component" value="Unassembled WGS sequence"/>
</dbReference>
<evidence type="ECO:0000313" key="2">
    <source>
        <dbReference type="Proteomes" id="UP001163046"/>
    </source>
</evidence>
<protein>
    <submittedName>
        <fullName evidence="1">Uncharacterized protein</fullName>
    </submittedName>
</protein>
<keyword evidence="2" id="KW-1185">Reference proteome</keyword>